<proteinExistence type="predicted"/>
<dbReference type="AlphaFoldDB" id="K3X2X0"/>
<keyword evidence="2" id="KW-1185">Reference proteome</keyword>
<evidence type="ECO:0000313" key="2">
    <source>
        <dbReference type="Proteomes" id="UP000019132"/>
    </source>
</evidence>
<dbReference type="EnsemblProtists" id="PYU1_T011569">
    <property type="protein sequence ID" value="PYU1_T011569"/>
    <property type="gene ID" value="PYU1_G011543"/>
</dbReference>
<sequence>GVKCSICGHAGKSRFFQKLQNAESVDLFSVQAVDCFAGHTTIQHANRGFWSFTKILRAHIFPGTPTEHEDDASCRHLIAF</sequence>
<evidence type="ECO:0000313" key="1">
    <source>
        <dbReference type="EnsemblProtists" id="PYU1_T011569"/>
    </source>
</evidence>
<dbReference type="EMBL" id="GL376571">
    <property type="status" value="NOT_ANNOTATED_CDS"/>
    <property type="molecule type" value="Genomic_DNA"/>
</dbReference>
<protein>
    <submittedName>
        <fullName evidence="1">Uncharacterized protein</fullName>
    </submittedName>
</protein>
<dbReference type="eggNOG" id="ENOG502RBSR">
    <property type="taxonomic scope" value="Eukaryota"/>
</dbReference>
<reference evidence="2" key="1">
    <citation type="journal article" date="2010" name="Genome Biol.">
        <title>Genome sequence of the necrotrophic plant pathogen Pythium ultimum reveals original pathogenicity mechanisms and effector repertoire.</title>
        <authorList>
            <person name="Levesque C.A."/>
            <person name="Brouwer H."/>
            <person name="Cano L."/>
            <person name="Hamilton J.P."/>
            <person name="Holt C."/>
            <person name="Huitema E."/>
            <person name="Raffaele S."/>
            <person name="Robideau G.P."/>
            <person name="Thines M."/>
            <person name="Win J."/>
            <person name="Zerillo M.M."/>
            <person name="Beakes G.W."/>
            <person name="Boore J.L."/>
            <person name="Busam D."/>
            <person name="Dumas B."/>
            <person name="Ferriera S."/>
            <person name="Fuerstenberg S.I."/>
            <person name="Gachon C.M."/>
            <person name="Gaulin E."/>
            <person name="Govers F."/>
            <person name="Grenville-Briggs L."/>
            <person name="Horner N."/>
            <person name="Hostetler J."/>
            <person name="Jiang R.H."/>
            <person name="Johnson J."/>
            <person name="Krajaejun T."/>
            <person name="Lin H."/>
            <person name="Meijer H.J."/>
            <person name="Moore B."/>
            <person name="Morris P."/>
            <person name="Phuntmart V."/>
            <person name="Puiu D."/>
            <person name="Shetty J."/>
            <person name="Stajich J.E."/>
            <person name="Tripathy S."/>
            <person name="Wawra S."/>
            <person name="van West P."/>
            <person name="Whitty B.R."/>
            <person name="Coutinho P.M."/>
            <person name="Henrissat B."/>
            <person name="Martin F."/>
            <person name="Thomas P.D."/>
            <person name="Tyler B.M."/>
            <person name="De Vries R.P."/>
            <person name="Kamoun S."/>
            <person name="Yandell M."/>
            <person name="Tisserat N."/>
            <person name="Buell C.R."/>
        </authorList>
    </citation>
    <scope>NUCLEOTIDE SEQUENCE</scope>
    <source>
        <strain evidence="2">DAOM:BR144</strain>
    </source>
</reference>
<reference evidence="2" key="2">
    <citation type="submission" date="2010-04" db="EMBL/GenBank/DDBJ databases">
        <authorList>
            <person name="Buell R."/>
            <person name="Hamilton J."/>
            <person name="Hostetler J."/>
        </authorList>
    </citation>
    <scope>NUCLEOTIDE SEQUENCE [LARGE SCALE GENOMIC DNA]</scope>
    <source>
        <strain evidence="2">DAOM:BR144</strain>
    </source>
</reference>
<dbReference type="VEuPathDB" id="FungiDB:PYU1_G011543"/>
<accession>K3X2X0</accession>
<dbReference type="HOGENOM" id="CLU_2597482_0_0_1"/>
<organism evidence="1 2">
    <name type="scientific">Globisporangium ultimum (strain ATCC 200006 / CBS 805.95 / DAOM BR144)</name>
    <name type="common">Pythium ultimum</name>
    <dbReference type="NCBI Taxonomy" id="431595"/>
    <lineage>
        <taxon>Eukaryota</taxon>
        <taxon>Sar</taxon>
        <taxon>Stramenopiles</taxon>
        <taxon>Oomycota</taxon>
        <taxon>Peronosporomycetes</taxon>
        <taxon>Pythiales</taxon>
        <taxon>Pythiaceae</taxon>
        <taxon>Globisporangium</taxon>
    </lineage>
</organism>
<reference evidence="1" key="3">
    <citation type="submission" date="2015-02" db="UniProtKB">
        <authorList>
            <consortium name="EnsemblProtists"/>
        </authorList>
    </citation>
    <scope>IDENTIFICATION</scope>
    <source>
        <strain evidence="1">DAOM BR144</strain>
    </source>
</reference>
<dbReference type="Proteomes" id="UP000019132">
    <property type="component" value="Unassembled WGS sequence"/>
</dbReference>
<dbReference type="InParanoid" id="K3X2X0"/>
<name>K3X2X0_GLOUD</name>